<feature type="region of interest" description="Disordered" evidence="4">
    <location>
        <begin position="574"/>
        <end position="646"/>
    </location>
</feature>
<keyword evidence="2" id="KW-0863">Zinc-finger</keyword>
<evidence type="ECO:0000313" key="6">
    <source>
        <dbReference type="Proteomes" id="UP001652741"/>
    </source>
</evidence>
<keyword evidence="3" id="KW-0862">Zinc</keyword>
<reference evidence="7" key="1">
    <citation type="submission" date="2025-08" db="UniProtKB">
        <authorList>
            <consortium name="RefSeq"/>
        </authorList>
    </citation>
    <scope>IDENTIFICATION</scope>
</reference>
<feature type="compositionally biased region" description="Polar residues" evidence="4">
    <location>
        <begin position="1231"/>
        <end position="1249"/>
    </location>
</feature>
<evidence type="ECO:0000259" key="5">
    <source>
        <dbReference type="PROSITE" id="PS00028"/>
    </source>
</evidence>
<feature type="domain" description="C2H2-type" evidence="5">
    <location>
        <begin position="61"/>
        <end position="83"/>
    </location>
</feature>
<dbReference type="InterPro" id="IPR036236">
    <property type="entry name" value="Znf_C2H2_sf"/>
</dbReference>
<gene>
    <name evidence="7" type="primary">LOC106582504</name>
</gene>
<evidence type="ECO:0000313" key="7">
    <source>
        <dbReference type="RefSeq" id="XP_045560847.1"/>
    </source>
</evidence>
<keyword evidence="6" id="KW-1185">Reference proteome</keyword>
<proteinExistence type="predicted"/>
<feature type="compositionally biased region" description="Basic and acidic residues" evidence="4">
    <location>
        <begin position="587"/>
        <end position="600"/>
    </location>
</feature>
<organism evidence="6 7">
    <name type="scientific">Salmo salar</name>
    <name type="common">Atlantic salmon</name>
    <dbReference type="NCBI Taxonomy" id="8030"/>
    <lineage>
        <taxon>Eukaryota</taxon>
        <taxon>Metazoa</taxon>
        <taxon>Chordata</taxon>
        <taxon>Craniata</taxon>
        <taxon>Vertebrata</taxon>
        <taxon>Euteleostomi</taxon>
        <taxon>Actinopterygii</taxon>
        <taxon>Neopterygii</taxon>
        <taxon>Teleostei</taxon>
        <taxon>Protacanthopterygii</taxon>
        <taxon>Salmoniformes</taxon>
        <taxon>Salmonidae</taxon>
        <taxon>Salmoninae</taxon>
        <taxon>Salmo</taxon>
    </lineage>
</organism>
<feature type="compositionally biased region" description="Basic and acidic residues" evidence="4">
    <location>
        <begin position="739"/>
        <end position="753"/>
    </location>
</feature>
<evidence type="ECO:0000256" key="2">
    <source>
        <dbReference type="ARBA" id="ARBA00022771"/>
    </source>
</evidence>
<feature type="region of interest" description="Disordered" evidence="4">
    <location>
        <begin position="150"/>
        <end position="183"/>
    </location>
</feature>
<feature type="region of interest" description="Disordered" evidence="4">
    <location>
        <begin position="668"/>
        <end position="791"/>
    </location>
</feature>
<dbReference type="RefSeq" id="XP_045560847.1">
    <property type="nucleotide sequence ID" value="XM_045704891.1"/>
</dbReference>
<feature type="region of interest" description="Disordered" evidence="4">
    <location>
        <begin position="519"/>
        <end position="543"/>
    </location>
</feature>
<sequence>MACYYIVISSTHLSNGHFRNIKGVFRGPLSKNGNKNLDYAEKERTATMAKALEDLKANFYCDLCDKQYYKHQEFDNHINSYDHAHKQRLKELKQREFARNVASKTRKDERKQERALRRIHELAEQRREVHCAPGSGPKFKSTTVAVEGSFRDSGTDGSSEETNNSTVLETGTHNHTSTGHATNNKTQKTLYWPYTGKAKKQTYNRHKIAFSFSFPKKASVKLKSSAAVFCDNTEEGSKECLRRQKLRTPLVELNILDSPTAEEKGLGHGTVEAITQPGDLSPNSVSFSEWSQRSSDALARSDIPMPPQASDLCSVLVNSEDMAKPYVSSVSQLPASPDDPDTVLDRQNSEETQRNSPTEAEPETSKHQQAHKVEESVCGEEDSSISSFSSEVVSGSDGPPENGSSSSQSSQCPGTVREEQKGEDITVVVKTLSCPFTKPSQPFFSVLSRDGNTVLQWPTEMLTFTKTEPCLSYSCNPLHFDFRASQQWQSRAKVSVGDSHSKLSVALCISSTSVCAEEPTDVDNKHNNKACSGPNHHSPIRDGREAVERKDCLICEHHTSDTDTESCSLRLKRHSSGGYSRHSKGRTQSEKRAAGGEKWKSRDRRHYRSHKKKGRRRRRGMRGGDEEEEEHHRERETDGELESNAEKCNTFQRRSECWEGLDSQFRVPTSQQVQPLEKSKQSAEDSGCAAPFAAEDRERKRVVERERERVVERKREEEERRRQETAGRVNGSAGSLSLSDEKVLGRSVRRDPFHPSTEQRNTAGHGSKSSQSHNDTPCPEKPPGVVRQNPSRVMTVTAPESLVTVTQKLSMALSPKRLAEDLCESRALKRKRTASMSLADKEQGLDLQGPWTQCQPAVMVEPNGPVLCTQCQSTVEESNGPDGSMGEEGSGWSGCVSCGGEGRQRKRQRGSSYTPHISDPPVGHNVLISDLPVGHNVLISDPPVGHNVLISDLPVGHKVLISDLPVGHNVHMAEPPVGHNVHISDLPVGHNVHISDLPVGHNVHISDLPVGHNVHMAEPPVGHNVHISDLPVGHNVHISDLPVGHNVHISDLPVGHNVHMAEPPLDVLSVDRCKLNVQSENLVNTAVEYLVVKGPLASCSSLSQPAVEHNSKPMGSSPRFQFQNNVPSMKEECSFSPSQPGPVRDPSNPAEIIGITNENKNSANCLPNSSTVSLPIMVHHIGMGNIGQDCITRQTVAVAAQVSPLGVREIIPPSIPQMFHRQKTSLDKSCQHSSRSHPTQQECHSPQPTQIQRFHPGVRVQDERGFMESLRPGGTNVTASPYHNHRPACFRPQHHVSVCGLFQIQTHRHVLHHHQQHQAFSGKMKQVLSGSPVAVSPSCPPMLHPVHLSPSPMSPMPTRSITIRHTILHHQHHHRAAFLPPHPQPTLLPHVLPVPVSSLPMGAEMCPSGPYPSPFVTSPPQLSVMAPPNLHHHPPMSVTFHAMPRPAMFPSMLQPHPHPTVIPLQPMF</sequence>
<feature type="region of interest" description="Disordered" evidence="4">
    <location>
        <begin position="327"/>
        <end position="421"/>
    </location>
</feature>
<accession>A0ABM3DPW3</accession>
<dbReference type="PANTHER" id="PTHR17614">
    <property type="entry name" value="ZINC FINGER-CONTAINING"/>
    <property type="match status" value="1"/>
</dbReference>
<feature type="compositionally biased region" description="Gly residues" evidence="4">
    <location>
        <begin position="886"/>
        <end position="901"/>
    </location>
</feature>
<feature type="region of interest" description="Disordered" evidence="4">
    <location>
        <begin position="878"/>
        <end position="918"/>
    </location>
</feature>
<evidence type="ECO:0000256" key="1">
    <source>
        <dbReference type="ARBA" id="ARBA00022723"/>
    </source>
</evidence>
<feature type="compositionally biased region" description="Basic residues" evidence="4">
    <location>
        <begin position="574"/>
        <end position="585"/>
    </location>
</feature>
<evidence type="ECO:0000256" key="3">
    <source>
        <dbReference type="ARBA" id="ARBA00022833"/>
    </source>
</evidence>
<feature type="compositionally biased region" description="Basic and acidic residues" evidence="4">
    <location>
        <begin position="694"/>
        <end position="725"/>
    </location>
</feature>
<feature type="region of interest" description="Disordered" evidence="4">
    <location>
        <begin position="1221"/>
        <end position="1249"/>
    </location>
</feature>
<dbReference type="Gene3D" id="3.80.10.10">
    <property type="entry name" value="Ribonuclease Inhibitor"/>
    <property type="match status" value="1"/>
</dbReference>
<dbReference type="PROSITE" id="PS00028">
    <property type="entry name" value="ZINC_FINGER_C2H2_1"/>
    <property type="match status" value="1"/>
</dbReference>
<evidence type="ECO:0000256" key="4">
    <source>
        <dbReference type="SAM" id="MobiDB-lite"/>
    </source>
</evidence>
<feature type="compositionally biased region" description="Polar residues" evidence="4">
    <location>
        <begin position="756"/>
        <end position="775"/>
    </location>
</feature>
<dbReference type="PANTHER" id="PTHR17614:SF13">
    <property type="entry name" value="ZINC FINGER PROTEIN 804A"/>
    <property type="match status" value="1"/>
</dbReference>
<dbReference type="InterPro" id="IPR052445">
    <property type="entry name" value="ZnF-G_patch_domain"/>
</dbReference>
<dbReference type="InterPro" id="IPR013087">
    <property type="entry name" value="Znf_C2H2_type"/>
</dbReference>
<name>A0ABM3DPW3_SALSA</name>
<feature type="compositionally biased region" description="Basic and acidic residues" evidence="4">
    <location>
        <begin position="343"/>
        <end position="353"/>
    </location>
</feature>
<protein>
    <submittedName>
        <fullName evidence="7">Zinc finger protein 804A isoform X2</fullName>
    </submittedName>
</protein>
<feature type="compositionally biased region" description="Basic and acidic residues" evidence="4">
    <location>
        <begin position="363"/>
        <end position="375"/>
    </location>
</feature>
<dbReference type="GeneID" id="106582504"/>
<dbReference type="Proteomes" id="UP001652741">
    <property type="component" value="Chromosome ssa21"/>
</dbReference>
<feature type="compositionally biased region" description="Low complexity" evidence="4">
    <location>
        <begin position="384"/>
        <end position="411"/>
    </location>
</feature>
<feature type="compositionally biased region" description="Polar residues" evidence="4">
    <location>
        <begin position="155"/>
        <end position="183"/>
    </location>
</feature>
<keyword evidence="1" id="KW-0479">Metal-binding</keyword>
<dbReference type="InterPro" id="IPR032675">
    <property type="entry name" value="LRR_dom_sf"/>
</dbReference>
<dbReference type="SUPFAM" id="SSF57667">
    <property type="entry name" value="beta-beta-alpha zinc fingers"/>
    <property type="match status" value="1"/>
</dbReference>
<feature type="compositionally biased region" description="Basic residues" evidence="4">
    <location>
        <begin position="601"/>
        <end position="621"/>
    </location>
</feature>